<dbReference type="SMART" id="SM00363">
    <property type="entry name" value="S4"/>
    <property type="match status" value="1"/>
</dbReference>
<evidence type="ECO:0000256" key="3">
    <source>
        <dbReference type="ARBA" id="ARBA00023235"/>
    </source>
</evidence>
<evidence type="ECO:0000256" key="2">
    <source>
        <dbReference type="ARBA" id="ARBA00022884"/>
    </source>
</evidence>
<feature type="active site" evidence="4">
    <location>
        <position position="166"/>
    </location>
</feature>
<dbReference type="InterPro" id="IPR002942">
    <property type="entry name" value="S4_RNA-bd"/>
</dbReference>
<dbReference type="InterPro" id="IPR050188">
    <property type="entry name" value="RluA_PseudoU_synthase"/>
</dbReference>
<dbReference type="FunFam" id="3.30.2350.10:FF:000006">
    <property type="entry name" value="Pseudouridine synthase"/>
    <property type="match status" value="1"/>
</dbReference>
<dbReference type="SUPFAM" id="SSF55174">
    <property type="entry name" value="Alpha-L RNA-binding motif"/>
    <property type="match status" value="1"/>
</dbReference>
<dbReference type="PROSITE" id="PS01129">
    <property type="entry name" value="PSI_RLU"/>
    <property type="match status" value="1"/>
</dbReference>
<keyword evidence="3 6" id="KW-0413">Isomerase</keyword>
<dbReference type="PANTHER" id="PTHR21600">
    <property type="entry name" value="MITOCHONDRIAL RNA PSEUDOURIDINE SYNTHASE"/>
    <property type="match status" value="1"/>
</dbReference>
<accession>A0A7G8PV17</accession>
<feature type="compositionally biased region" description="Polar residues" evidence="7">
    <location>
        <begin position="9"/>
        <end position="22"/>
    </location>
</feature>
<dbReference type="EMBL" id="CP052909">
    <property type="protein sequence ID" value="QNJ98183.1"/>
    <property type="molecule type" value="Genomic_DNA"/>
</dbReference>
<comment type="similarity">
    <text evidence="1 6">Belongs to the pseudouridine synthase RluA family.</text>
</comment>
<dbReference type="CDD" id="cd02869">
    <property type="entry name" value="PseudoU_synth_RluA_like"/>
    <property type="match status" value="1"/>
</dbReference>
<dbReference type="SUPFAM" id="SSF55120">
    <property type="entry name" value="Pseudouridine synthase"/>
    <property type="match status" value="1"/>
</dbReference>
<keyword evidence="2 5" id="KW-0694">RNA-binding</keyword>
<dbReference type="AlphaFoldDB" id="A0A7G8PV17"/>
<sequence length="359" mass="41054">MLPKKIQPKQPTKVETNPQSEDTGNDDLYEHFRFVADPGQQPLRVDKYLMNRVENATRNKIQKAAKDGNIFVNDVAVKSSYKVKGNDVVTVLFEHPPYEFLLVPEDIPIDIIYEDDEVLVVNKPAGMVVHPGHGNYSGTLINALTFHFENLPNNSSNRPGLVHRIDKDTSGLLVIAKTEEAMTHLSRQFFNKSTEREYVALVWGNMEEDEGTIEGHIGRHPKNRLQNTVFLDDDADDKGKPAVTHYKVLERLGYVTLVSCRLETGRTHQIRVHLKHIGHTLFNDERYGGDKILKGTSFSKYKQFVDNCFKILPRQALHARTLGFEHPVTGKMLRFESPIPDDIETCLEKWRNYSKHVIE</sequence>
<dbReference type="EC" id="5.4.99.-" evidence="6"/>
<dbReference type="InterPro" id="IPR006224">
    <property type="entry name" value="PsdUridine_synth_RluA-like_CS"/>
</dbReference>
<dbReference type="Proteomes" id="UP000515514">
    <property type="component" value="Chromosome"/>
</dbReference>
<evidence type="ECO:0000256" key="5">
    <source>
        <dbReference type="PROSITE-ProRule" id="PRU00182"/>
    </source>
</evidence>
<evidence type="ECO:0000256" key="6">
    <source>
        <dbReference type="RuleBase" id="RU362028"/>
    </source>
</evidence>
<dbReference type="KEGG" id="alti:ALE3EI_1629"/>
<evidence type="ECO:0000256" key="1">
    <source>
        <dbReference type="ARBA" id="ARBA00010876"/>
    </source>
</evidence>
<dbReference type="InterPro" id="IPR006145">
    <property type="entry name" value="PsdUridine_synth_RsuA/RluA"/>
</dbReference>
<dbReference type="GO" id="GO:0120159">
    <property type="term" value="F:rRNA pseudouridine synthase activity"/>
    <property type="evidence" value="ECO:0007669"/>
    <property type="project" value="UniProtKB-ARBA"/>
</dbReference>
<evidence type="ECO:0000313" key="10">
    <source>
        <dbReference type="Proteomes" id="UP000515514"/>
    </source>
</evidence>
<protein>
    <recommendedName>
        <fullName evidence="6">Pseudouridine synthase</fullName>
        <ecNumber evidence="6">5.4.99.-</ecNumber>
    </recommendedName>
</protein>
<dbReference type="InterPro" id="IPR006225">
    <property type="entry name" value="PsdUridine_synth_RluC/D"/>
</dbReference>
<comment type="function">
    <text evidence="6">Responsible for synthesis of pseudouridine from uracil.</text>
</comment>
<keyword evidence="10" id="KW-1185">Reference proteome</keyword>
<feature type="region of interest" description="Disordered" evidence="7">
    <location>
        <begin position="1"/>
        <end position="26"/>
    </location>
</feature>
<dbReference type="Pfam" id="PF00849">
    <property type="entry name" value="PseudoU_synth_2"/>
    <property type="match status" value="1"/>
</dbReference>
<dbReference type="RefSeq" id="WP_186992329.1">
    <property type="nucleotide sequence ID" value="NZ_CP052909.1"/>
</dbReference>
<dbReference type="Gene3D" id="3.30.2350.10">
    <property type="entry name" value="Pseudouridine synthase"/>
    <property type="match status" value="1"/>
</dbReference>
<evidence type="ECO:0000259" key="8">
    <source>
        <dbReference type="SMART" id="SM00363"/>
    </source>
</evidence>
<dbReference type="PROSITE" id="PS50889">
    <property type="entry name" value="S4"/>
    <property type="match status" value="1"/>
</dbReference>
<name>A0A7G8PV17_9FLAO</name>
<dbReference type="GO" id="GO:0003723">
    <property type="term" value="F:RNA binding"/>
    <property type="evidence" value="ECO:0007669"/>
    <property type="project" value="UniProtKB-KW"/>
</dbReference>
<evidence type="ECO:0000256" key="7">
    <source>
        <dbReference type="SAM" id="MobiDB-lite"/>
    </source>
</evidence>
<evidence type="ECO:0000313" key="9">
    <source>
        <dbReference type="EMBL" id="QNJ98183.1"/>
    </source>
</evidence>
<proteinExistence type="inferred from homology"/>
<dbReference type="NCBIfam" id="TIGR00005">
    <property type="entry name" value="rluA_subfam"/>
    <property type="match status" value="1"/>
</dbReference>
<reference evidence="9 10" key="1">
    <citation type="submission" date="2020-04" db="EMBL/GenBank/DDBJ databases">
        <title>Genome sequence of Altibacter aquimarinus strain ALE3EI.</title>
        <authorList>
            <person name="Oh H.-M."/>
            <person name="Jang D."/>
        </authorList>
    </citation>
    <scope>NUCLEOTIDE SEQUENCE [LARGE SCALE GENOMIC DNA]</scope>
    <source>
        <strain evidence="9 10">ALE3EI</strain>
    </source>
</reference>
<comment type="catalytic activity">
    <reaction evidence="6">
        <text>a uridine in RNA = a pseudouridine in RNA</text>
        <dbReference type="Rhea" id="RHEA:48348"/>
        <dbReference type="Rhea" id="RHEA-COMP:12068"/>
        <dbReference type="Rhea" id="RHEA-COMP:12069"/>
        <dbReference type="ChEBI" id="CHEBI:65314"/>
        <dbReference type="ChEBI" id="CHEBI:65315"/>
    </reaction>
</comment>
<dbReference type="Pfam" id="PF01479">
    <property type="entry name" value="S4"/>
    <property type="match status" value="1"/>
</dbReference>
<feature type="domain" description="RNA-binding S4" evidence="8">
    <location>
        <begin position="43"/>
        <end position="102"/>
    </location>
</feature>
<dbReference type="Gene3D" id="3.10.290.10">
    <property type="entry name" value="RNA-binding S4 domain"/>
    <property type="match status" value="1"/>
</dbReference>
<dbReference type="GO" id="GO:0000455">
    <property type="term" value="P:enzyme-directed rRNA pseudouridine synthesis"/>
    <property type="evidence" value="ECO:0007669"/>
    <property type="project" value="TreeGrafter"/>
</dbReference>
<evidence type="ECO:0000256" key="4">
    <source>
        <dbReference type="PIRSR" id="PIRSR606225-1"/>
    </source>
</evidence>
<gene>
    <name evidence="9" type="ORF">ALE3EI_1629</name>
</gene>
<dbReference type="InterPro" id="IPR036986">
    <property type="entry name" value="S4_RNA-bd_sf"/>
</dbReference>
<dbReference type="PANTHER" id="PTHR21600:SF44">
    <property type="entry name" value="RIBOSOMAL LARGE SUBUNIT PSEUDOURIDINE SYNTHASE D"/>
    <property type="match status" value="1"/>
</dbReference>
<dbReference type="CDD" id="cd00165">
    <property type="entry name" value="S4"/>
    <property type="match status" value="1"/>
</dbReference>
<dbReference type="InterPro" id="IPR020103">
    <property type="entry name" value="PsdUridine_synth_cat_dom_sf"/>
</dbReference>
<organism evidence="9 10">
    <name type="scientific">Constantimarinum furrinae</name>
    <dbReference type="NCBI Taxonomy" id="2562285"/>
    <lineage>
        <taxon>Bacteria</taxon>
        <taxon>Pseudomonadati</taxon>
        <taxon>Bacteroidota</taxon>
        <taxon>Flavobacteriia</taxon>
        <taxon>Flavobacteriales</taxon>
        <taxon>Flavobacteriaceae</taxon>
        <taxon>Altibacter/Constantimarinum group</taxon>
        <taxon>Constantimarinum</taxon>
    </lineage>
</organism>